<sequence>MSCAVMRFWDTANSVTATSTESMPIDKDMRMHSTSAAIIHILLS</sequence>
<reference evidence="1 2" key="1">
    <citation type="submission" date="2015-12" db="EMBL/GenBank/DDBJ databases">
        <title>Draft genome sequence of Moniliophthora roreri, the causal agent of frosty pod rot of cacao.</title>
        <authorList>
            <person name="Aime M.C."/>
            <person name="Diaz-Valderrama J.R."/>
            <person name="Kijpornyongpan T."/>
            <person name="Phillips-Mora W."/>
        </authorList>
    </citation>
    <scope>NUCLEOTIDE SEQUENCE [LARGE SCALE GENOMIC DNA]</scope>
    <source>
        <strain evidence="1 2">MCA 2952</strain>
    </source>
</reference>
<dbReference type="Proteomes" id="UP000054988">
    <property type="component" value="Unassembled WGS sequence"/>
</dbReference>
<dbReference type="EMBL" id="LATX01002107">
    <property type="protein sequence ID" value="KTB34210.1"/>
    <property type="molecule type" value="Genomic_DNA"/>
</dbReference>
<gene>
    <name evidence="1" type="ORF">WG66_13205</name>
</gene>
<name>A0A0W0FDF0_MONRR</name>
<comment type="caution">
    <text evidence="1">The sequence shown here is derived from an EMBL/GenBank/DDBJ whole genome shotgun (WGS) entry which is preliminary data.</text>
</comment>
<accession>A0A0W0FDF0</accession>
<dbReference type="AlphaFoldDB" id="A0A0W0FDF0"/>
<evidence type="ECO:0000313" key="1">
    <source>
        <dbReference type="EMBL" id="KTB34210.1"/>
    </source>
</evidence>
<proteinExistence type="predicted"/>
<organism evidence="1 2">
    <name type="scientific">Moniliophthora roreri</name>
    <name type="common">Frosty pod rot fungus</name>
    <name type="synonym">Monilia roreri</name>
    <dbReference type="NCBI Taxonomy" id="221103"/>
    <lineage>
        <taxon>Eukaryota</taxon>
        <taxon>Fungi</taxon>
        <taxon>Dikarya</taxon>
        <taxon>Basidiomycota</taxon>
        <taxon>Agaricomycotina</taxon>
        <taxon>Agaricomycetes</taxon>
        <taxon>Agaricomycetidae</taxon>
        <taxon>Agaricales</taxon>
        <taxon>Marasmiineae</taxon>
        <taxon>Marasmiaceae</taxon>
        <taxon>Moniliophthora</taxon>
    </lineage>
</organism>
<protein>
    <submittedName>
        <fullName evidence="1">Uncharacterized protein</fullName>
    </submittedName>
</protein>
<evidence type="ECO:0000313" key="2">
    <source>
        <dbReference type="Proteomes" id="UP000054988"/>
    </source>
</evidence>